<dbReference type="PROSITE" id="PS50111">
    <property type="entry name" value="CHEMOTAXIS_TRANSDUC_2"/>
    <property type="match status" value="1"/>
</dbReference>
<dbReference type="Pfam" id="PF00015">
    <property type="entry name" value="MCPsignal"/>
    <property type="match status" value="1"/>
</dbReference>
<dbReference type="SMART" id="SM00283">
    <property type="entry name" value="MA"/>
    <property type="match status" value="1"/>
</dbReference>
<gene>
    <name evidence="9" type="ORF">ACFSJC_02490</name>
</gene>
<evidence type="ECO:0000259" key="7">
    <source>
        <dbReference type="PROSITE" id="PS50885"/>
    </source>
</evidence>
<dbReference type="SUPFAM" id="SSF58104">
    <property type="entry name" value="Methyl-accepting chemotaxis protein (MCP) signaling domain"/>
    <property type="match status" value="1"/>
</dbReference>
<keyword evidence="2 4" id="KW-0807">Transducer</keyword>
<accession>A0ABW4Y3I9</accession>
<dbReference type="InterPro" id="IPR003660">
    <property type="entry name" value="HAMP_dom"/>
</dbReference>
<keyword evidence="5" id="KW-1133">Transmembrane helix</keyword>
<dbReference type="PROSITE" id="PS50885">
    <property type="entry name" value="HAMP"/>
    <property type="match status" value="1"/>
</dbReference>
<feature type="domain" description="Methyl-accepting transducer" evidence="6">
    <location>
        <begin position="379"/>
        <end position="615"/>
    </location>
</feature>
<evidence type="ECO:0000313" key="10">
    <source>
        <dbReference type="Proteomes" id="UP001597337"/>
    </source>
</evidence>
<comment type="similarity">
    <text evidence="3">Belongs to the methyl-accepting chemotaxis (MCP) protein family.</text>
</comment>
<feature type="domain" description="HAMP" evidence="7">
    <location>
        <begin position="320"/>
        <end position="374"/>
    </location>
</feature>
<sequence>MQLLLNKLSVGFKIWLVPGVLILLLVIEGIVAFEANRAVDQSVGTITQNLIPDADVASKVLADLLRQRLAVKSYLKSRDPKDAEQFREERATSQTELERARQAIEEPRRVKLMEDIAALNARYIDTFDSTIVTNMEQRNTLVAEKLDVIGPQIADTLTEMMETAHRNGDIETSYRVGVAQRHLLQTRLFVVKYLLENNADSLQGVKGELEPLHDALNAIVDQPEQRAPGLKVQGLLSSYEEAFDEVVAVIEARNAGIQTLDEIGPQIAEKAEALRTSVAESLDQQSDRIEDRIKETDLRLIVLTSIAVMLGALLSWMVIRAITRPLHRMNLMLADIADGDGDLTARLPADGRDELSTLAHSFNRFVEKLQGIVGSVQGSVAQLASAAKELSMVSEENRTTIQQQVAETEQVAAAVEEMSMTLQEVSRNVHDTARATDQARTEASQGREAEAQALIAIRTLGSDIQESASVIEEVGRASETVDIVVEVIKSIAEQTNLLALNAAIEAARAGEQGRGFAVVADEVRTLAGRTRNSTEEIRQTIEQLRSSTRLAVERINHSREQTENVVDQAQHVDQALDGIVSRVRTMDEMTTQIATATEEQTAVAGDIARNVGNLKEQTARVASATEQVGASTEQLSRLANALRNEMGQFKV</sequence>
<dbReference type="CDD" id="cd11386">
    <property type="entry name" value="MCP_signal"/>
    <property type="match status" value="1"/>
</dbReference>
<feature type="transmembrane region" description="Helical" evidence="5">
    <location>
        <begin position="12"/>
        <end position="33"/>
    </location>
</feature>
<organism evidence="9 10">
    <name type="scientific">Thiorhodococcus fuscus</name>
    <dbReference type="NCBI Taxonomy" id="527200"/>
    <lineage>
        <taxon>Bacteria</taxon>
        <taxon>Pseudomonadati</taxon>
        <taxon>Pseudomonadota</taxon>
        <taxon>Gammaproteobacteria</taxon>
        <taxon>Chromatiales</taxon>
        <taxon>Chromatiaceae</taxon>
        <taxon>Thiorhodococcus</taxon>
    </lineage>
</organism>
<dbReference type="Gene3D" id="1.10.287.950">
    <property type="entry name" value="Methyl-accepting chemotaxis protein"/>
    <property type="match status" value="1"/>
</dbReference>
<dbReference type="InterPro" id="IPR032255">
    <property type="entry name" value="HBM"/>
</dbReference>
<dbReference type="PANTHER" id="PTHR32089">
    <property type="entry name" value="METHYL-ACCEPTING CHEMOTAXIS PROTEIN MCPB"/>
    <property type="match status" value="1"/>
</dbReference>
<dbReference type="PANTHER" id="PTHR32089:SF120">
    <property type="entry name" value="METHYL-ACCEPTING CHEMOTAXIS PROTEIN TLPQ"/>
    <property type="match status" value="1"/>
</dbReference>
<dbReference type="InterPro" id="IPR004089">
    <property type="entry name" value="MCPsignal_dom"/>
</dbReference>
<dbReference type="EMBL" id="JBHUHX010000004">
    <property type="protein sequence ID" value="MFD2110707.1"/>
    <property type="molecule type" value="Genomic_DNA"/>
</dbReference>
<name>A0ABW4Y3I9_9GAMM</name>
<evidence type="ECO:0000259" key="6">
    <source>
        <dbReference type="PROSITE" id="PS50111"/>
    </source>
</evidence>
<dbReference type="Pfam" id="PF00672">
    <property type="entry name" value="HAMP"/>
    <property type="match status" value="1"/>
</dbReference>
<keyword evidence="5" id="KW-0472">Membrane</keyword>
<evidence type="ECO:0000313" key="9">
    <source>
        <dbReference type="EMBL" id="MFD2110707.1"/>
    </source>
</evidence>
<feature type="transmembrane region" description="Helical" evidence="5">
    <location>
        <begin position="298"/>
        <end position="319"/>
    </location>
</feature>
<dbReference type="CDD" id="cd06225">
    <property type="entry name" value="HAMP"/>
    <property type="match status" value="1"/>
</dbReference>
<dbReference type="SMART" id="SM00304">
    <property type="entry name" value="HAMP"/>
    <property type="match status" value="2"/>
</dbReference>
<comment type="subcellular location">
    <subcellularLocation>
        <location evidence="1">Membrane</location>
    </subcellularLocation>
</comment>
<comment type="caution">
    <text evidence="9">The sequence shown here is derived from an EMBL/GenBank/DDBJ whole genome shotgun (WGS) entry which is preliminary data.</text>
</comment>
<dbReference type="RefSeq" id="WP_386022711.1">
    <property type="nucleotide sequence ID" value="NZ_JBHUHX010000004.1"/>
</dbReference>
<reference evidence="10" key="1">
    <citation type="journal article" date="2019" name="Int. J. Syst. Evol. Microbiol.">
        <title>The Global Catalogue of Microorganisms (GCM) 10K type strain sequencing project: providing services to taxonomists for standard genome sequencing and annotation.</title>
        <authorList>
            <consortium name="The Broad Institute Genomics Platform"/>
            <consortium name="The Broad Institute Genome Sequencing Center for Infectious Disease"/>
            <person name="Wu L."/>
            <person name="Ma J."/>
        </authorList>
    </citation>
    <scope>NUCLEOTIDE SEQUENCE [LARGE SCALE GENOMIC DNA]</scope>
    <source>
        <strain evidence="10">KACC 12597</strain>
    </source>
</reference>
<evidence type="ECO:0000259" key="8">
    <source>
        <dbReference type="PROSITE" id="PS51753"/>
    </source>
</evidence>
<proteinExistence type="inferred from homology"/>
<evidence type="ECO:0000256" key="2">
    <source>
        <dbReference type="ARBA" id="ARBA00023224"/>
    </source>
</evidence>
<evidence type="ECO:0000256" key="4">
    <source>
        <dbReference type="PROSITE-ProRule" id="PRU00284"/>
    </source>
</evidence>
<evidence type="ECO:0000256" key="1">
    <source>
        <dbReference type="ARBA" id="ARBA00004370"/>
    </source>
</evidence>
<feature type="domain" description="HBM" evidence="8">
    <location>
        <begin position="49"/>
        <end position="286"/>
    </location>
</feature>
<evidence type="ECO:0000256" key="5">
    <source>
        <dbReference type="SAM" id="Phobius"/>
    </source>
</evidence>
<evidence type="ECO:0000256" key="3">
    <source>
        <dbReference type="ARBA" id="ARBA00029447"/>
    </source>
</evidence>
<dbReference type="SMART" id="SM01358">
    <property type="entry name" value="HBM"/>
    <property type="match status" value="1"/>
</dbReference>
<protein>
    <submittedName>
        <fullName evidence="9">Methyl-accepting chemotaxis protein</fullName>
    </submittedName>
</protein>
<keyword evidence="10" id="KW-1185">Reference proteome</keyword>
<keyword evidence="5" id="KW-0812">Transmembrane</keyword>
<dbReference type="PROSITE" id="PS51753">
    <property type="entry name" value="HBM"/>
    <property type="match status" value="1"/>
</dbReference>
<dbReference type="Proteomes" id="UP001597337">
    <property type="component" value="Unassembled WGS sequence"/>
</dbReference>